<dbReference type="PANTHER" id="PTHR35176">
    <property type="entry name" value="HEME OXYGENASE HI_0854-RELATED"/>
    <property type="match status" value="1"/>
</dbReference>
<protein>
    <submittedName>
        <fullName evidence="3">Pyridoxamine 5'-phosphate oxidase</fullName>
    </submittedName>
</protein>
<dbReference type="InterPro" id="IPR052019">
    <property type="entry name" value="F420H2_bilvrd_red/Heme_oxyg"/>
</dbReference>
<dbReference type="Gene3D" id="2.30.110.10">
    <property type="entry name" value="Electron Transport, Fmn-binding Protein, Chain A"/>
    <property type="match status" value="1"/>
</dbReference>
<evidence type="ECO:0000256" key="1">
    <source>
        <dbReference type="ARBA" id="ARBA00023002"/>
    </source>
</evidence>
<organism evidence="3 4">
    <name type="scientific">Parafrankia irregularis</name>
    <dbReference type="NCBI Taxonomy" id="795642"/>
    <lineage>
        <taxon>Bacteria</taxon>
        <taxon>Bacillati</taxon>
        <taxon>Actinomycetota</taxon>
        <taxon>Actinomycetes</taxon>
        <taxon>Frankiales</taxon>
        <taxon>Frankiaceae</taxon>
        <taxon>Parafrankia</taxon>
    </lineage>
</organism>
<dbReference type="InterPro" id="IPR011576">
    <property type="entry name" value="Pyridox_Oxase_N"/>
</dbReference>
<dbReference type="GO" id="GO:0070967">
    <property type="term" value="F:coenzyme F420 binding"/>
    <property type="evidence" value="ECO:0007669"/>
    <property type="project" value="TreeGrafter"/>
</dbReference>
<accession>A0A0S4QDM8</accession>
<keyword evidence="1" id="KW-0560">Oxidoreductase</keyword>
<reference evidence="4" key="1">
    <citation type="submission" date="2015-11" db="EMBL/GenBank/DDBJ databases">
        <authorList>
            <person name="Varghese N."/>
        </authorList>
    </citation>
    <scope>NUCLEOTIDE SEQUENCE [LARGE SCALE GENOMIC DNA]</scope>
    <source>
        <strain evidence="4">DSM 45899</strain>
    </source>
</reference>
<gene>
    <name evidence="3" type="ORF">Ga0074812_101242</name>
</gene>
<dbReference type="InterPro" id="IPR012349">
    <property type="entry name" value="Split_barrel_FMN-bd"/>
</dbReference>
<dbReference type="GO" id="GO:0016627">
    <property type="term" value="F:oxidoreductase activity, acting on the CH-CH group of donors"/>
    <property type="evidence" value="ECO:0007669"/>
    <property type="project" value="TreeGrafter"/>
</dbReference>
<keyword evidence="4" id="KW-1185">Reference proteome</keyword>
<feature type="domain" description="Pyridoxamine 5'-phosphate oxidase N-terminal" evidence="2">
    <location>
        <begin position="20"/>
        <end position="134"/>
    </location>
</feature>
<dbReference type="SUPFAM" id="SSF50475">
    <property type="entry name" value="FMN-binding split barrel"/>
    <property type="match status" value="1"/>
</dbReference>
<dbReference type="EMBL" id="FAOZ01000001">
    <property type="protein sequence ID" value="CUU53744.1"/>
    <property type="molecule type" value="Genomic_DNA"/>
</dbReference>
<evidence type="ECO:0000313" key="3">
    <source>
        <dbReference type="EMBL" id="CUU53744.1"/>
    </source>
</evidence>
<sequence>MSTSTSDTVSADLTLTRNYVRDGKVMQIATLAESGEPVVCNLWYASSFDPDRLLFISRPDRAHCRNIRADRRVAGAVLTIELDGLGQEVQGVSFAGTARQVPDESAPALLPIYHGRWPAGSELANRELMRADANAHRLYEIQIHRWILFDEVNHPDDPRRVIELATTI</sequence>
<dbReference type="PANTHER" id="PTHR35176:SF6">
    <property type="entry name" value="HEME OXYGENASE HI_0854-RELATED"/>
    <property type="match status" value="1"/>
</dbReference>
<proteinExistence type="predicted"/>
<dbReference type="AlphaFoldDB" id="A0A0S4QDM8"/>
<dbReference type="Proteomes" id="UP000198802">
    <property type="component" value="Unassembled WGS sequence"/>
</dbReference>
<dbReference type="RefSeq" id="WP_006545339.1">
    <property type="nucleotide sequence ID" value="NZ_FAOZ01000001.1"/>
</dbReference>
<name>A0A0S4QDM8_9ACTN</name>
<evidence type="ECO:0000313" key="4">
    <source>
        <dbReference type="Proteomes" id="UP000198802"/>
    </source>
</evidence>
<evidence type="ECO:0000259" key="2">
    <source>
        <dbReference type="Pfam" id="PF01243"/>
    </source>
</evidence>
<dbReference type="Pfam" id="PF01243">
    <property type="entry name" value="PNPOx_N"/>
    <property type="match status" value="1"/>
</dbReference>
<dbReference type="GO" id="GO:0005829">
    <property type="term" value="C:cytosol"/>
    <property type="evidence" value="ECO:0007669"/>
    <property type="project" value="TreeGrafter"/>
</dbReference>